<gene>
    <name evidence="2" type="primary">acr-16_5</name>
    <name evidence="2" type="ORF">FJT64_004889</name>
</gene>
<evidence type="ECO:0000313" key="3">
    <source>
        <dbReference type="Proteomes" id="UP000440578"/>
    </source>
</evidence>
<keyword evidence="3" id="KW-1185">Reference proteome</keyword>
<protein>
    <submittedName>
        <fullName evidence="2">Acetylcholine receptor subunit alpha-type acr-16</fullName>
    </submittedName>
</protein>
<organism evidence="2 3">
    <name type="scientific">Amphibalanus amphitrite</name>
    <name type="common">Striped barnacle</name>
    <name type="synonym">Balanus amphitrite</name>
    <dbReference type="NCBI Taxonomy" id="1232801"/>
    <lineage>
        <taxon>Eukaryota</taxon>
        <taxon>Metazoa</taxon>
        <taxon>Ecdysozoa</taxon>
        <taxon>Arthropoda</taxon>
        <taxon>Crustacea</taxon>
        <taxon>Multicrustacea</taxon>
        <taxon>Cirripedia</taxon>
        <taxon>Thoracica</taxon>
        <taxon>Thoracicalcarea</taxon>
        <taxon>Balanomorpha</taxon>
        <taxon>Balanoidea</taxon>
        <taxon>Balanidae</taxon>
        <taxon>Amphibalaninae</taxon>
        <taxon>Amphibalanus</taxon>
    </lineage>
</organism>
<feature type="chain" id="PRO_5025642038" evidence="1">
    <location>
        <begin position="26"/>
        <end position="207"/>
    </location>
</feature>
<dbReference type="GO" id="GO:0005230">
    <property type="term" value="F:extracellular ligand-gated monoatomic ion channel activity"/>
    <property type="evidence" value="ECO:0007669"/>
    <property type="project" value="InterPro"/>
</dbReference>
<dbReference type="InterPro" id="IPR036734">
    <property type="entry name" value="Neur_chan_lig-bd_sf"/>
</dbReference>
<dbReference type="GO" id="GO:0016020">
    <property type="term" value="C:membrane"/>
    <property type="evidence" value="ECO:0007669"/>
    <property type="project" value="InterPro"/>
</dbReference>
<dbReference type="EMBL" id="VIIS01001477">
    <property type="protein sequence ID" value="KAF0297682.1"/>
    <property type="molecule type" value="Genomic_DNA"/>
</dbReference>
<dbReference type="AlphaFoldDB" id="A0A6A4W3X0"/>
<feature type="signal peptide" evidence="1">
    <location>
        <begin position="1"/>
        <end position="25"/>
    </location>
</feature>
<keyword evidence="2" id="KW-0675">Receptor</keyword>
<name>A0A6A4W3X0_AMPAM</name>
<proteinExistence type="predicted"/>
<sequence>MRSPPHLLLPSLMVTLLALLGPSAGAVTVTVGLSISDVHYDMKVNSDERRQVTDTALVTGWLRTEWTDASLARSGGGQTSRRLSSTAEMWLPDIRHLNTIESASPSLLTNSSDGIVDASGKVHFETPVRFAVRFIPKDFNRSFEIRLGSRLMTTAEMNLQPADDTLDVSEYTGWYLTNTWMWKNETTRAGFTEPFSLLVAGVFPTVI</sequence>
<accession>A0A6A4W3X0</accession>
<evidence type="ECO:0000256" key="1">
    <source>
        <dbReference type="SAM" id="SignalP"/>
    </source>
</evidence>
<reference evidence="2 3" key="1">
    <citation type="submission" date="2019-07" db="EMBL/GenBank/DDBJ databases">
        <title>Draft genome assembly of a fouling barnacle, Amphibalanus amphitrite (Darwin, 1854): The first reference genome for Thecostraca.</title>
        <authorList>
            <person name="Kim W."/>
        </authorList>
    </citation>
    <scope>NUCLEOTIDE SEQUENCE [LARGE SCALE GENOMIC DNA]</scope>
    <source>
        <strain evidence="2">SNU_AA5</strain>
        <tissue evidence="2">Soma without cirri and trophi</tissue>
    </source>
</reference>
<evidence type="ECO:0000313" key="2">
    <source>
        <dbReference type="EMBL" id="KAF0297682.1"/>
    </source>
</evidence>
<comment type="caution">
    <text evidence="2">The sequence shown here is derived from an EMBL/GenBank/DDBJ whole genome shotgun (WGS) entry which is preliminary data.</text>
</comment>
<dbReference type="Gene3D" id="2.70.170.10">
    <property type="entry name" value="Neurotransmitter-gated ion-channel ligand-binding domain"/>
    <property type="match status" value="1"/>
</dbReference>
<keyword evidence="1" id="KW-0732">Signal</keyword>
<dbReference type="Proteomes" id="UP000440578">
    <property type="component" value="Unassembled WGS sequence"/>
</dbReference>
<dbReference type="SUPFAM" id="SSF63712">
    <property type="entry name" value="Nicotinic receptor ligand binding domain-like"/>
    <property type="match status" value="1"/>
</dbReference>